<sequence>MDYVIRKSPINFFLRNMPYEAPVITSRLRQLLLDDILDTPIQMKVINHIPDKKLTCMFRWPKEITEKQLGIQELVGNIRNLTIEMTPDFALFLLNNQRVEFQAYKTIETVYPIKLVYKINDHSVQIHEIPYYNNIHALITMSYYNYTLLQKRFNERKINMKKKEVTHIVSNNIVSPFIPNYVIDELKSTEKAMNIYESSIKNIKNSLPSDNVWVYNIEQEYDMMYDIVNNKVEKLVGGKLQYINNNGSLRLENHKEALEREIKEEWLVDETFTLELFTFFNLSNTLIGVFKFSFIM</sequence>
<reference evidence="1" key="1">
    <citation type="journal article" date="2020" name="Nature">
        <title>Giant virus diversity and host interactions through global metagenomics.</title>
        <authorList>
            <person name="Schulz F."/>
            <person name="Roux S."/>
            <person name="Paez-Espino D."/>
            <person name="Jungbluth S."/>
            <person name="Walsh D.A."/>
            <person name="Denef V.J."/>
            <person name="McMahon K.D."/>
            <person name="Konstantinidis K.T."/>
            <person name="Eloe-Fadrosh E.A."/>
            <person name="Kyrpides N.C."/>
            <person name="Woyke T."/>
        </authorList>
    </citation>
    <scope>NUCLEOTIDE SEQUENCE</scope>
    <source>
        <strain evidence="1">GVMAG-S-1035085-51</strain>
    </source>
</reference>
<dbReference type="AlphaFoldDB" id="A0A6C0M0C5"/>
<proteinExistence type="predicted"/>
<protein>
    <submittedName>
        <fullName evidence="1">Uncharacterized protein</fullName>
    </submittedName>
</protein>
<accession>A0A6C0M0C5</accession>
<name>A0A6C0M0C5_9ZZZZ</name>
<organism evidence="1">
    <name type="scientific">viral metagenome</name>
    <dbReference type="NCBI Taxonomy" id="1070528"/>
    <lineage>
        <taxon>unclassified sequences</taxon>
        <taxon>metagenomes</taxon>
        <taxon>organismal metagenomes</taxon>
    </lineage>
</organism>
<dbReference type="EMBL" id="MN740611">
    <property type="protein sequence ID" value="QHU35748.1"/>
    <property type="molecule type" value="Genomic_DNA"/>
</dbReference>
<evidence type="ECO:0000313" key="1">
    <source>
        <dbReference type="EMBL" id="QHU35748.1"/>
    </source>
</evidence>